<keyword evidence="3 4" id="KW-0687">Ribonucleoprotein</keyword>
<dbReference type="InterPro" id="IPR037229">
    <property type="entry name" value="Ribosomal_bL35_sf"/>
</dbReference>
<dbReference type="InterPro" id="IPR018265">
    <property type="entry name" value="Ribosomal_bL35_CS"/>
</dbReference>
<comment type="similarity">
    <text evidence="1 4">Belongs to the bacterial ribosomal protein bL35 family.</text>
</comment>
<dbReference type="PROSITE" id="PS00936">
    <property type="entry name" value="RIBOSOMAL_L35"/>
    <property type="match status" value="1"/>
</dbReference>
<dbReference type="Pfam" id="PF01632">
    <property type="entry name" value="Ribosomal_L35p"/>
    <property type="match status" value="1"/>
</dbReference>
<dbReference type="GO" id="GO:0006412">
    <property type="term" value="P:translation"/>
    <property type="evidence" value="ECO:0007669"/>
    <property type="project" value="InterPro"/>
</dbReference>
<accession>A0A9W7BC47</accession>
<evidence type="ECO:0000256" key="2">
    <source>
        <dbReference type="ARBA" id="ARBA00022980"/>
    </source>
</evidence>
<evidence type="ECO:0000256" key="5">
    <source>
        <dbReference type="SAM" id="MobiDB-lite"/>
    </source>
</evidence>
<dbReference type="OrthoDB" id="162638at2759"/>
<dbReference type="GO" id="GO:0015934">
    <property type="term" value="C:large ribosomal subunit"/>
    <property type="evidence" value="ECO:0007669"/>
    <property type="project" value="TreeGrafter"/>
</dbReference>
<gene>
    <name evidence="6" type="ORF">TrST_g438</name>
</gene>
<reference evidence="7" key="1">
    <citation type="journal article" date="2023" name="Commun. Biol.">
        <title>Genome analysis of Parmales, the sister group of diatoms, reveals the evolutionary specialization of diatoms from phago-mixotrophs to photoautotrophs.</title>
        <authorList>
            <person name="Ban H."/>
            <person name="Sato S."/>
            <person name="Yoshikawa S."/>
            <person name="Yamada K."/>
            <person name="Nakamura Y."/>
            <person name="Ichinomiya M."/>
            <person name="Sato N."/>
            <person name="Blanc-Mathieu R."/>
            <person name="Endo H."/>
            <person name="Kuwata A."/>
            <person name="Ogata H."/>
        </authorList>
    </citation>
    <scope>NUCLEOTIDE SEQUENCE [LARGE SCALE GENOMIC DNA]</scope>
    <source>
        <strain evidence="7">NIES 3701</strain>
    </source>
</reference>
<dbReference type="EMBL" id="BRXY01000281">
    <property type="protein sequence ID" value="GMH83440.1"/>
    <property type="molecule type" value="Genomic_DNA"/>
</dbReference>
<feature type="region of interest" description="Disordered" evidence="5">
    <location>
        <begin position="58"/>
        <end position="84"/>
    </location>
</feature>
<proteinExistence type="inferred from homology"/>
<dbReference type="PRINTS" id="PR00064">
    <property type="entry name" value="RIBOSOMALL35"/>
</dbReference>
<dbReference type="HAMAP" id="MF_00514">
    <property type="entry name" value="Ribosomal_bL35"/>
    <property type="match status" value="1"/>
</dbReference>
<dbReference type="Gene3D" id="4.10.410.60">
    <property type="match status" value="1"/>
</dbReference>
<dbReference type="PANTHER" id="PTHR33343:SF1">
    <property type="entry name" value="LARGE RIBOSOMAL SUBUNIT PROTEIN BL35M"/>
    <property type="match status" value="1"/>
</dbReference>
<organism evidence="6 7">
    <name type="scientific">Triparma strigata</name>
    <dbReference type="NCBI Taxonomy" id="1606541"/>
    <lineage>
        <taxon>Eukaryota</taxon>
        <taxon>Sar</taxon>
        <taxon>Stramenopiles</taxon>
        <taxon>Ochrophyta</taxon>
        <taxon>Bolidophyceae</taxon>
        <taxon>Parmales</taxon>
        <taxon>Triparmaceae</taxon>
        <taxon>Triparma</taxon>
    </lineage>
</organism>
<dbReference type="GO" id="GO:0003735">
    <property type="term" value="F:structural constituent of ribosome"/>
    <property type="evidence" value="ECO:0007669"/>
    <property type="project" value="InterPro"/>
</dbReference>
<dbReference type="Proteomes" id="UP001165085">
    <property type="component" value="Unassembled WGS sequence"/>
</dbReference>
<protein>
    <recommendedName>
        <fullName evidence="4">50S ribosomal protein L35</fullName>
    </recommendedName>
</protein>
<evidence type="ECO:0000256" key="1">
    <source>
        <dbReference type="ARBA" id="ARBA00006598"/>
    </source>
</evidence>
<evidence type="ECO:0000313" key="7">
    <source>
        <dbReference type="Proteomes" id="UP001165085"/>
    </source>
</evidence>
<name>A0A9W7BC47_9STRA</name>
<dbReference type="InterPro" id="IPR021137">
    <property type="entry name" value="Ribosomal_bL35-like"/>
</dbReference>
<dbReference type="PANTHER" id="PTHR33343">
    <property type="entry name" value="54S RIBOSOMAL PROTEIN BL35M"/>
    <property type="match status" value="1"/>
</dbReference>
<evidence type="ECO:0000256" key="4">
    <source>
        <dbReference type="RuleBase" id="RU000568"/>
    </source>
</evidence>
<comment type="caution">
    <text evidence="6">The sequence shown here is derived from an EMBL/GenBank/DDBJ whole genome shotgun (WGS) entry which is preliminary data.</text>
</comment>
<feature type="compositionally biased region" description="Polar residues" evidence="5">
    <location>
        <begin position="63"/>
        <end position="79"/>
    </location>
</feature>
<dbReference type="InterPro" id="IPR001706">
    <property type="entry name" value="Ribosomal_bL35"/>
</dbReference>
<sequence>MFASPTLGGLLTGRANAGVSRAVVFGLQQCRAFATKGKTKKAVSKRFKLMANNRIKRAHAGTGHNTGYRSTKRNNNLAKSTDIKQSKIDKTIRRMLQI</sequence>
<evidence type="ECO:0000256" key="3">
    <source>
        <dbReference type="ARBA" id="ARBA00023274"/>
    </source>
</evidence>
<evidence type="ECO:0000313" key="6">
    <source>
        <dbReference type="EMBL" id="GMH83440.1"/>
    </source>
</evidence>
<keyword evidence="2 4" id="KW-0689">Ribosomal protein</keyword>
<keyword evidence="7" id="KW-1185">Reference proteome</keyword>
<dbReference type="AlphaFoldDB" id="A0A9W7BC47"/>
<dbReference type="SUPFAM" id="SSF143034">
    <property type="entry name" value="L35p-like"/>
    <property type="match status" value="1"/>
</dbReference>